<keyword evidence="2" id="KW-0472">Membrane</keyword>
<reference evidence="3" key="1">
    <citation type="journal article" date="2023" name="Mol. Phylogenet. Evol.">
        <title>Genome-scale phylogeny and comparative genomics of the fungal order Sordariales.</title>
        <authorList>
            <person name="Hensen N."/>
            <person name="Bonometti L."/>
            <person name="Westerberg I."/>
            <person name="Brannstrom I.O."/>
            <person name="Guillou S."/>
            <person name="Cros-Aarteil S."/>
            <person name="Calhoun S."/>
            <person name="Haridas S."/>
            <person name="Kuo A."/>
            <person name="Mondo S."/>
            <person name="Pangilinan J."/>
            <person name="Riley R."/>
            <person name="LaButti K."/>
            <person name="Andreopoulos B."/>
            <person name="Lipzen A."/>
            <person name="Chen C."/>
            <person name="Yan M."/>
            <person name="Daum C."/>
            <person name="Ng V."/>
            <person name="Clum A."/>
            <person name="Steindorff A."/>
            <person name="Ohm R.A."/>
            <person name="Martin F."/>
            <person name="Silar P."/>
            <person name="Natvig D.O."/>
            <person name="Lalanne C."/>
            <person name="Gautier V."/>
            <person name="Ament-Velasquez S.L."/>
            <person name="Kruys A."/>
            <person name="Hutchinson M.I."/>
            <person name="Powell A.J."/>
            <person name="Barry K."/>
            <person name="Miller A.N."/>
            <person name="Grigoriev I.V."/>
            <person name="Debuchy R."/>
            <person name="Gladieux P."/>
            <person name="Hiltunen Thoren M."/>
            <person name="Johannesson H."/>
        </authorList>
    </citation>
    <scope>NUCLEOTIDE SEQUENCE</scope>
    <source>
        <strain evidence="3">PSN243</strain>
    </source>
</reference>
<feature type="region of interest" description="Disordered" evidence="1">
    <location>
        <begin position="1"/>
        <end position="25"/>
    </location>
</feature>
<evidence type="ECO:0000256" key="2">
    <source>
        <dbReference type="SAM" id="Phobius"/>
    </source>
</evidence>
<dbReference type="EMBL" id="MU865937">
    <property type="protein sequence ID" value="KAK4449474.1"/>
    <property type="molecule type" value="Genomic_DNA"/>
</dbReference>
<keyword evidence="2" id="KW-1133">Transmembrane helix</keyword>
<gene>
    <name evidence="3" type="ORF">QBC34DRAFT_405050</name>
</gene>
<dbReference type="AlphaFoldDB" id="A0AAV9GN52"/>
<dbReference type="InterPro" id="IPR029058">
    <property type="entry name" value="AB_hydrolase_fold"/>
</dbReference>
<keyword evidence="4" id="KW-1185">Reference proteome</keyword>
<feature type="transmembrane region" description="Helical" evidence="2">
    <location>
        <begin position="121"/>
        <end position="142"/>
    </location>
</feature>
<evidence type="ECO:0008006" key="5">
    <source>
        <dbReference type="Google" id="ProtNLM"/>
    </source>
</evidence>
<dbReference type="Gene3D" id="3.40.50.1820">
    <property type="entry name" value="alpha/beta hydrolase"/>
    <property type="match status" value="1"/>
</dbReference>
<keyword evidence="2" id="KW-0812">Transmembrane</keyword>
<evidence type="ECO:0000313" key="3">
    <source>
        <dbReference type="EMBL" id="KAK4449474.1"/>
    </source>
</evidence>
<protein>
    <recommendedName>
        <fullName evidence="5">Mitochondrial integral membrane protein</fullName>
    </recommendedName>
</protein>
<dbReference type="Pfam" id="PF10329">
    <property type="entry name" value="DUF2417"/>
    <property type="match status" value="1"/>
</dbReference>
<feature type="transmembrane region" description="Helical" evidence="2">
    <location>
        <begin position="199"/>
        <end position="222"/>
    </location>
</feature>
<reference evidence="3" key="2">
    <citation type="submission" date="2023-05" db="EMBL/GenBank/DDBJ databases">
        <authorList>
            <consortium name="Lawrence Berkeley National Laboratory"/>
            <person name="Steindorff A."/>
            <person name="Hensen N."/>
            <person name="Bonometti L."/>
            <person name="Westerberg I."/>
            <person name="Brannstrom I.O."/>
            <person name="Guillou S."/>
            <person name="Cros-Aarteil S."/>
            <person name="Calhoun S."/>
            <person name="Haridas S."/>
            <person name="Kuo A."/>
            <person name="Mondo S."/>
            <person name="Pangilinan J."/>
            <person name="Riley R."/>
            <person name="Labutti K."/>
            <person name="Andreopoulos B."/>
            <person name="Lipzen A."/>
            <person name="Chen C."/>
            <person name="Yanf M."/>
            <person name="Daum C."/>
            <person name="Ng V."/>
            <person name="Clum A."/>
            <person name="Ohm R."/>
            <person name="Martin F."/>
            <person name="Silar P."/>
            <person name="Natvig D."/>
            <person name="Lalanne C."/>
            <person name="Gautier V."/>
            <person name="Ament-Velasquez S.L."/>
            <person name="Kruys A."/>
            <person name="Hutchinson M.I."/>
            <person name="Powell A.J."/>
            <person name="Barry K."/>
            <person name="Miller A.N."/>
            <person name="Grigoriev I.V."/>
            <person name="Debuchy R."/>
            <person name="Gladieux P."/>
            <person name="Thoren M.H."/>
            <person name="Johannesson H."/>
        </authorList>
    </citation>
    <scope>NUCLEOTIDE SEQUENCE</scope>
    <source>
        <strain evidence="3">PSN243</strain>
    </source>
</reference>
<comment type="caution">
    <text evidence="3">The sequence shown here is derived from an EMBL/GenBank/DDBJ whole genome shotgun (WGS) entry which is preliminary data.</text>
</comment>
<sequence length="515" mass="57488">MNKNAAPGRVDEEDEDHRRPPDELTRLLPNRLDSTPYLSADDPAVSPYNLWSVRVVRLATVVLTCLTFAFWVLLLVSLFMTPPGLHVRGSPFFAFGYASVAFMTLLVELAFFAVPSRSARMLTVASAVLLLADTIIILAVNKTRHEELWVGVAAALWATLMAIWAVAADRTVQWGKREEEERLTGRPETRRTLLEWSEVLLSSIALAIVTFAVFLITCTLILRAFDAHLAPPGGRYWVDDDKYQIHVYCHGNKTAPDGGKATTVLFEGGEDPVEFGLWQFADNAIRNGSINRYCFADRPGMAWSDTAPSPLSVSTASDILGEALSRAGEEGPWLLVSAGVGSLYSRVFSSRHREQVKGLLMIDPMHEDLLSRVGSPGRGFRLWFQGAISPLGLQRNLGALIRGRNAADRIWGRASYQSGSTIFAKLQESLVGNSLSKRDVIASRTIQDKNTPVVVISSGEQIRRDREWQDKQRDLTHLTNNLEDWDIVKDAPHRVWDTLRGRDMIERRLKKLARL</sequence>
<accession>A0AAV9GN52</accession>
<dbReference type="SUPFAM" id="SSF53474">
    <property type="entry name" value="alpha/beta-Hydrolases"/>
    <property type="match status" value="1"/>
</dbReference>
<feature type="transmembrane region" description="Helical" evidence="2">
    <location>
        <begin position="58"/>
        <end position="80"/>
    </location>
</feature>
<evidence type="ECO:0000313" key="4">
    <source>
        <dbReference type="Proteomes" id="UP001321760"/>
    </source>
</evidence>
<feature type="transmembrane region" description="Helical" evidence="2">
    <location>
        <begin position="148"/>
        <end position="167"/>
    </location>
</feature>
<dbReference type="InterPro" id="IPR019431">
    <property type="entry name" value="DUF2417"/>
</dbReference>
<dbReference type="Proteomes" id="UP001321760">
    <property type="component" value="Unassembled WGS sequence"/>
</dbReference>
<proteinExistence type="predicted"/>
<name>A0AAV9GN52_9PEZI</name>
<feature type="transmembrane region" description="Helical" evidence="2">
    <location>
        <begin position="92"/>
        <end position="114"/>
    </location>
</feature>
<evidence type="ECO:0000256" key="1">
    <source>
        <dbReference type="SAM" id="MobiDB-lite"/>
    </source>
</evidence>
<feature type="compositionally biased region" description="Basic and acidic residues" evidence="1">
    <location>
        <begin position="16"/>
        <end position="25"/>
    </location>
</feature>
<organism evidence="3 4">
    <name type="scientific">Podospora aff. communis PSN243</name>
    <dbReference type="NCBI Taxonomy" id="3040156"/>
    <lineage>
        <taxon>Eukaryota</taxon>
        <taxon>Fungi</taxon>
        <taxon>Dikarya</taxon>
        <taxon>Ascomycota</taxon>
        <taxon>Pezizomycotina</taxon>
        <taxon>Sordariomycetes</taxon>
        <taxon>Sordariomycetidae</taxon>
        <taxon>Sordariales</taxon>
        <taxon>Podosporaceae</taxon>
        <taxon>Podospora</taxon>
    </lineage>
</organism>